<dbReference type="Pfam" id="PF08447">
    <property type="entry name" value="PAS_3"/>
    <property type="match status" value="3"/>
</dbReference>
<dbReference type="PROSITE" id="PS50109">
    <property type="entry name" value="HIS_KIN"/>
    <property type="match status" value="1"/>
</dbReference>
<feature type="modified residue" description="4-aspartylphosphate" evidence="7">
    <location>
        <position position="1033"/>
    </location>
</feature>
<dbReference type="InterPro" id="IPR011006">
    <property type="entry name" value="CheY-like_superfamily"/>
</dbReference>
<dbReference type="Gene3D" id="3.30.450.20">
    <property type="entry name" value="PAS domain"/>
    <property type="match status" value="3"/>
</dbReference>
<feature type="domain" description="PAC" evidence="11">
    <location>
        <begin position="81"/>
        <end position="133"/>
    </location>
</feature>
<dbReference type="SUPFAM" id="SSF55874">
    <property type="entry name" value="ATPase domain of HSP90 chaperone/DNA topoisomerase II/histidine kinase"/>
    <property type="match status" value="1"/>
</dbReference>
<evidence type="ECO:0000259" key="10">
    <source>
        <dbReference type="PROSITE" id="PS50112"/>
    </source>
</evidence>
<evidence type="ECO:0000259" key="9">
    <source>
        <dbReference type="PROSITE" id="PS50110"/>
    </source>
</evidence>
<accession>A0A6B8M8B7</accession>
<dbReference type="CDD" id="cd00082">
    <property type="entry name" value="HisKA"/>
    <property type="match status" value="1"/>
</dbReference>
<evidence type="ECO:0000256" key="1">
    <source>
        <dbReference type="ARBA" id="ARBA00000085"/>
    </source>
</evidence>
<dbReference type="InterPro" id="IPR035965">
    <property type="entry name" value="PAS-like_dom_sf"/>
</dbReference>
<dbReference type="InterPro" id="IPR003661">
    <property type="entry name" value="HisK_dim/P_dom"/>
</dbReference>
<dbReference type="Pfam" id="PF02518">
    <property type="entry name" value="HATPase_c"/>
    <property type="match status" value="1"/>
</dbReference>
<dbReference type="InterPro" id="IPR001789">
    <property type="entry name" value="Sig_transdc_resp-reg_receiver"/>
</dbReference>
<dbReference type="InterPro" id="IPR036097">
    <property type="entry name" value="HisK_dim/P_sf"/>
</dbReference>
<dbReference type="InterPro" id="IPR029016">
    <property type="entry name" value="GAF-like_dom_sf"/>
</dbReference>
<dbReference type="SMART" id="SM00448">
    <property type="entry name" value="REC"/>
    <property type="match status" value="1"/>
</dbReference>
<evidence type="ECO:0000256" key="2">
    <source>
        <dbReference type="ARBA" id="ARBA00012438"/>
    </source>
</evidence>
<dbReference type="Gene3D" id="1.10.287.130">
    <property type="match status" value="1"/>
</dbReference>
<dbReference type="InterPro" id="IPR001610">
    <property type="entry name" value="PAC"/>
</dbReference>
<feature type="domain" description="Response regulatory" evidence="9">
    <location>
        <begin position="984"/>
        <end position="1100"/>
    </location>
</feature>
<evidence type="ECO:0000256" key="6">
    <source>
        <dbReference type="ARBA" id="ARBA00023012"/>
    </source>
</evidence>
<feature type="domain" description="Histidine kinase" evidence="8">
    <location>
        <begin position="750"/>
        <end position="965"/>
    </location>
</feature>
<dbReference type="Pfam" id="PF00512">
    <property type="entry name" value="HisKA"/>
    <property type="match status" value="1"/>
</dbReference>
<dbReference type="InterPro" id="IPR003018">
    <property type="entry name" value="GAF"/>
</dbReference>
<dbReference type="InterPro" id="IPR036890">
    <property type="entry name" value="HATPase_C_sf"/>
</dbReference>
<keyword evidence="4" id="KW-0808">Transferase</keyword>
<dbReference type="GO" id="GO:0000155">
    <property type="term" value="F:phosphorelay sensor kinase activity"/>
    <property type="evidence" value="ECO:0007669"/>
    <property type="project" value="InterPro"/>
</dbReference>
<dbReference type="PRINTS" id="PR00344">
    <property type="entry name" value="BCTRLSENSOR"/>
</dbReference>
<reference evidence="12 13" key="1">
    <citation type="submission" date="2019-09" db="EMBL/GenBank/DDBJ databases">
        <title>Isolation and complete genome sequencing of Methylocystis species.</title>
        <authorList>
            <person name="Rumah B.L."/>
            <person name="Stead C.E."/>
            <person name="Stevens B.C."/>
            <person name="Minton N.P."/>
            <person name="Grosse-Honebrink A."/>
            <person name="Zhang Y."/>
        </authorList>
    </citation>
    <scope>NUCLEOTIDE SEQUENCE [LARGE SCALE GENOMIC DNA]</scope>
    <source>
        <strain evidence="12 13">BRCS2</strain>
    </source>
</reference>
<feature type="domain" description="PAS" evidence="10">
    <location>
        <begin position="134"/>
        <end position="205"/>
    </location>
</feature>
<name>A0A6B8M8B7_9HYPH</name>
<evidence type="ECO:0000256" key="4">
    <source>
        <dbReference type="ARBA" id="ARBA00022679"/>
    </source>
</evidence>
<dbReference type="EC" id="2.7.13.3" evidence="2"/>
<organism evidence="12 13">
    <name type="scientific">Methylocystis parvus</name>
    <dbReference type="NCBI Taxonomy" id="134"/>
    <lineage>
        <taxon>Bacteria</taxon>
        <taxon>Pseudomonadati</taxon>
        <taxon>Pseudomonadota</taxon>
        <taxon>Alphaproteobacteria</taxon>
        <taxon>Hyphomicrobiales</taxon>
        <taxon>Methylocystaceae</taxon>
        <taxon>Methylocystis</taxon>
    </lineage>
</organism>
<evidence type="ECO:0000256" key="7">
    <source>
        <dbReference type="PROSITE-ProRule" id="PRU00169"/>
    </source>
</evidence>
<dbReference type="Gene3D" id="3.40.50.2300">
    <property type="match status" value="1"/>
</dbReference>
<dbReference type="PANTHER" id="PTHR43547">
    <property type="entry name" value="TWO-COMPONENT HISTIDINE KINASE"/>
    <property type="match status" value="1"/>
</dbReference>
<dbReference type="SMART" id="SM00387">
    <property type="entry name" value="HATPase_c"/>
    <property type="match status" value="1"/>
</dbReference>
<feature type="domain" description="PAS" evidence="10">
    <location>
        <begin position="8"/>
        <end position="78"/>
    </location>
</feature>
<dbReference type="PROSITE" id="PS50112">
    <property type="entry name" value="PAS"/>
    <property type="match status" value="3"/>
</dbReference>
<feature type="domain" description="PAC" evidence="11">
    <location>
        <begin position="687"/>
        <end position="739"/>
    </location>
</feature>
<dbReference type="KEGG" id="mpar:F7D14_16995"/>
<feature type="domain" description="PAC" evidence="11">
    <location>
        <begin position="208"/>
        <end position="261"/>
    </location>
</feature>
<dbReference type="SUPFAM" id="SSF55781">
    <property type="entry name" value="GAF domain-like"/>
    <property type="match status" value="2"/>
</dbReference>
<dbReference type="InterPro" id="IPR013655">
    <property type="entry name" value="PAS_fold_3"/>
</dbReference>
<keyword evidence="13" id="KW-1185">Reference proteome</keyword>
<dbReference type="Pfam" id="PF00072">
    <property type="entry name" value="Response_reg"/>
    <property type="match status" value="1"/>
</dbReference>
<dbReference type="InterPro" id="IPR005467">
    <property type="entry name" value="His_kinase_dom"/>
</dbReference>
<dbReference type="Pfam" id="PF13185">
    <property type="entry name" value="GAF_2"/>
    <property type="match status" value="1"/>
</dbReference>
<dbReference type="SMART" id="SM00388">
    <property type="entry name" value="HisKA"/>
    <property type="match status" value="1"/>
</dbReference>
<evidence type="ECO:0000259" key="8">
    <source>
        <dbReference type="PROSITE" id="PS50109"/>
    </source>
</evidence>
<dbReference type="CDD" id="cd17580">
    <property type="entry name" value="REC_2_DhkD-like"/>
    <property type="match status" value="1"/>
</dbReference>
<dbReference type="Proteomes" id="UP000422569">
    <property type="component" value="Chromosome"/>
</dbReference>
<keyword evidence="3 7" id="KW-0597">Phosphoprotein</keyword>
<proteinExistence type="predicted"/>
<dbReference type="InterPro" id="IPR004358">
    <property type="entry name" value="Sig_transdc_His_kin-like_C"/>
</dbReference>
<dbReference type="NCBIfam" id="TIGR00229">
    <property type="entry name" value="sensory_box"/>
    <property type="match status" value="3"/>
</dbReference>
<gene>
    <name evidence="12" type="ORF">F7D14_16995</name>
</gene>
<evidence type="ECO:0000313" key="13">
    <source>
        <dbReference type="Proteomes" id="UP000422569"/>
    </source>
</evidence>
<feature type="domain" description="PAS" evidence="10">
    <location>
        <begin position="614"/>
        <end position="684"/>
    </location>
</feature>
<dbReference type="AlphaFoldDB" id="A0A6B8M8B7"/>
<evidence type="ECO:0000313" key="12">
    <source>
        <dbReference type="EMBL" id="QGM99011.1"/>
    </source>
</evidence>
<dbReference type="EMBL" id="CP044331">
    <property type="protein sequence ID" value="QGM99011.1"/>
    <property type="molecule type" value="Genomic_DNA"/>
</dbReference>
<dbReference type="CDD" id="cd00130">
    <property type="entry name" value="PAS"/>
    <property type="match status" value="3"/>
</dbReference>
<dbReference type="Gene3D" id="3.30.450.40">
    <property type="match status" value="2"/>
</dbReference>
<evidence type="ECO:0000256" key="3">
    <source>
        <dbReference type="ARBA" id="ARBA00022553"/>
    </source>
</evidence>
<evidence type="ECO:0000259" key="11">
    <source>
        <dbReference type="PROSITE" id="PS50113"/>
    </source>
</evidence>
<dbReference type="PROSITE" id="PS50113">
    <property type="entry name" value="PAC"/>
    <property type="match status" value="3"/>
</dbReference>
<dbReference type="FunFam" id="1.10.287.130:FF:000001">
    <property type="entry name" value="Two-component sensor histidine kinase"/>
    <property type="match status" value="1"/>
</dbReference>
<dbReference type="SMART" id="SM00065">
    <property type="entry name" value="GAF"/>
    <property type="match status" value="2"/>
</dbReference>
<dbReference type="SUPFAM" id="SSF52172">
    <property type="entry name" value="CheY-like"/>
    <property type="match status" value="1"/>
</dbReference>
<evidence type="ECO:0000256" key="5">
    <source>
        <dbReference type="ARBA" id="ARBA00022777"/>
    </source>
</evidence>
<dbReference type="Gene3D" id="2.10.70.100">
    <property type="match status" value="1"/>
</dbReference>
<comment type="catalytic activity">
    <reaction evidence="1">
        <text>ATP + protein L-histidine = ADP + protein N-phospho-L-histidine.</text>
        <dbReference type="EC" id="2.7.13.3"/>
    </reaction>
</comment>
<dbReference type="Gene3D" id="3.30.565.10">
    <property type="entry name" value="Histidine kinase-like ATPase, C-terminal domain"/>
    <property type="match status" value="1"/>
</dbReference>
<dbReference type="InterPro" id="IPR000700">
    <property type="entry name" value="PAS-assoc_C"/>
</dbReference>
<protein>
    <recommendedName>
        <fullName evidence="2">histidine kinase</fullName>
        <ecNumber evidence="2">2.7.13.3</ecNumber>
    </recommendedName>
</protein>
<sequence>MTSRPAEGDDSLSFLMRSFAQIYWETEADGAVVADSPSWRKYTGQTVEERLGDGWLKAIYPEDRADAEKEWRAAIAGVRRYDATYRLKHCGGGWRWTDVHAVPYLDSARSVRKWVGMHIDVDARKRAEIALREREARLLLAQDFAKVGMWFWDRTTNQTTFNPTYFELYGLPQNAPHQYEDFLALVHPEDRDKVDARMKAALAGKAPFMAEYRVRRANDRAELWITAKGKAEFDAAGRPICVSGVAYDVTERMRVETILREREALLRDQAAALESAIDDAPLNQTLGALSRMVVRALGDETRAAFYLSEDDNLTLRHIVGMPDAYARAVAGFKIGPESLACGLATYSGEPVLTADVSTDERWAPWRWLAERFDYRGCWSFPINTEAGRFVGTLAIYFRAPHEVNERDVDLARIITRTASIIISHHMQTEARARAEAALRQSESQQAFLLTLSDGLRHLSDAAGIRENAARLLRAHLGCDRVVYVETVEDEETVLCTAEDVAPGLARLLGGRFRFGDFDESNLDKLRGGETVAHADLKTDASLRTQQQDAFEALQIRSYACTPLVKGDRFVAALIALNATPHVWTTSELDALKETAERTWAAVERARAETALRNSEEKFRILANTAPALIWHNGQNGENIYINQYFLDYTGRSEDEVRGEGWRSLLDPDHAQNYVADYLAAVRDRRGWRRRDRIRRHDGQLRWFENYAQPLLGENGEYFGHVGVSTEIDDLVQAQAALAGAARRKDEFIAMLAHELRNPLAPIRSGLEVLSRTERADQREEKMIGIMQRQTDQVVRLVDDLLEISRISRGKIKLRKETIDVTAALRLALEASFPLIEKGGQKCAITEPSEPLLVFADRARLVQIFTNLLSNAVKFTPHGGAIDLIAKRDNDEAVITVEDDGRGISTEQLPHIFDLFAQIDSHGDGGLGIGLALVRNLVLLHGGSVSACSDGLGMGSKFTIRLPLDMAHSPVADTGRPADANPSKRVLVIDDNRDAADVLCILLQGLGATVRAAYDGRNGAAIVQEFLPDVVLLDLGMPGLDGYETASIIRNLPEGRDVRLVALTGWGQEDARLKTKSAGFNAHITKPASVEALRDLLSERDER</sequence>
<dbReference type="SMART" id="SM00086">
    <property type="entry name" value="PAC"/>
    <property type="match status" value="3"/>
</dbReference>
<dbReference type="Pfam" id="PF01590">
    <property type="entry name" value="GAF"/>
    <property type="match status" value="1"/>
</dbReference>
<dbReference type="InterPro" id="IPR000014">
    <property type="entry name" value="PAS"/>
</dbReference>
<keyword evidence="5" id="KW-0418">Kinase</keyword>
<dbReference type="SUPFAM" id="SSF55785">
    <property type="entry name" value="PYP-like sensor domain (PAS domain)"/>
    <property type="match status" value="3"/>
</dbReference>
<keyword evidence="6" id="KW-0902">Two-component regulatory system</keyword>
<dbReference type="SMART" id="SM00091">
    <property type="entry name" value="PAS"/>
    <property type="match status" value="3"/>
</dbReference>
<dbReference type="PANTHER" id="PTHR43547:SF2">
    <property type="entry name" value="HYBRID SIGNAL TRANSDUCTION HISTIDINE KINASE C"/>
    <property type="match status" value="1"/>
</dbReference>
<dbReference type="PROSITE" id="PS50110">
    <property type="entry name" value="RESPONSE_REGULATORY"/>
    <property type="match status" value="1"/>
</dbReference>
<dbReference type="SUPFAM" id="SSF47384">
    <property type="entry name" value="Homodimeric domain of signal transducing histidine kinase"/>
    <property type="match status" value="1"/>
</dbReference>
<dbReference type="RefSeq" id="WP_154420066.1">
    <property type="nucleotide sequence ID" value="NZ_CP044331.1"/>
</dbReference>
<dbReference type="InterPro" id="IPR003594">
    <property type="entry name" value="HATPase_dom"/>
</dbReference>